<evidence type="ECO:0000313" key="3">
    <source>
        <dbReference type="EMBL" id="ABW68752.1"/>
    </source>
</evidence>
<accession>A8ZYX9</accession>
<evidence type="ECO:0000259" key="2">
    <source>
        <dbReference type="Pfam" id="PF14730"/>
    </source>
</evidence>
<dbReference type="AlphaFoldDB" id="A8ZYX9"/>
<dbReference type="OrthoDB" id="6711776at2"/>
<feature type="chain" id="PRO_5002734965" description="DUF4468 domain-containing protein" evidence="1">
    <location>
        <begin position="21"/>
        <end position="162"/>
    </location>
</feature>
<organism evidence="3 4">
    <name type="scientific">Desulfosudis oleivorans (strain DSM 6200 / JCM 39069 / Hxd3)</name>
    <name type="common">Desulfococcus oleovorans</name>
    <dbReference type="NCBI Taxonomy" id="96561"/>
    <lineage>
        <taxon>Bacteria</taxon>
        <taxon>Pseudomonadati</taxon>
        <taxon>Thermodesulfobacteriota</taxon>
        <taxon>Desulfobacteria</taxon>
        <taxon>Desulfobacterales</taxon>
        <taxon>Desulfosudaceae</taxon>
        <taxon>Desulfosudis</taxon>
    </lineage>
</organism>
<dbReference type="Pfam" id="PF14730">
    <property type="entry name" value="DUF4468"/>
    <property type="match status" value="1"/>
</dbReference>
<reference evidence="3 4" key="1">
    <citation type="submission" date="2007-10" db="EMBL/GenBank/DDBJ databases">
        <title>Complete sequence of Desulfococcus oleovorans Hxd3.</title>
        <authorList>
            <consortium name="US DOE Joint Genome Institute"/>
            <person name="Copeland A."/>
            <person name="Lucas S."/>
            <person name="Lapidus A."/>
            <person name="Barry K."/>
            <person name="Glavina del Rio T."/>
            <person name="Dalin E."/>
            <person name="Tice H."/>
            <person name="Pitluck S."/>
            <person name="Kiss H."/>
            <person name="Brettin T."/>
            <person name="Bruce D."/>
            <person name="Detter J.C."/>
            <person name="Han C."/>
            <person name="Schmutz J."/>
            <person name="Larimer F."/>
            <person name="Land M."/>
            <person name="Hauser L."/>
            <person name="Kyrpides N."/>
            <person name="Kim E."/>
            <person name="Wawrik B."/>
            <person name="Richardson P."/>
        </authorList>
    </citation>
    <scope>NUCLEOTIDE SEQUENCE [LARGE SCALE GENOMIC DNA]</scope>
    <source>
        <strain evidence="4">DSM 6200 / JCM 39069 / Hxd3</strain>
    </source>
</reference>
<evidence type="ECO:0000256" key="1">
    <source>
        <dbReference type="SAM" id="SignalP"/>
    </source>
</evidence>
<dbReference type="PROSITE" id="PS51257">
    <property type="entry name" value="PROKAR_LIPOPROTEIN"/>
    <property type="match status" value="1"/>
</dbReference>
<keyword evidence="1" id="KW-0732">Signal</keyword>
<evidence type="ECO:0000313" key="4">
    <source>
        <dbReference type="Proteomes" id="UP000008561"/>
    </source>
</evidence>
<feature type="domain" description="DUF4468" evidence="2">
    <location>
        <begin position="30"/>
        <end position="118"/>
    </location>
</feature>
<proteinExistence type="predicted"/>
<dbReference type="Proteomes" id="UP000008561">
    <property type="component" value="Chromosome"/>
</dbReference>
<protein>
    <recommendedName>
        <fullName evidence="2">DUF4468 domain-containing protein</fullName>
    </recommendedName>
</protein>
<name>A8ZYX9_DESOH</name>
<dbReference type="KEGG" id="dol:Dole_2949"/>
<dbReference type="InterPro" id="IPR027823">
    <property type="entry name" value="DUF4468"/>
</dbReference>
<dbReference type="HOGENOM" id="CLU_131919_0_0_7"/>
<dbReference type="RefSeq" id="WP_012176363.1">
    <property type="nucleotide sequence ID" value="NC_009943.1"/>
</dbReference>
<keyword evidence="4" id="KW-1185">Reference proteome</keyword>
<dbReference type="eggNOG" id="ENOG5033A7Q">
    <property type="taxonomic scope" value="Bacteria"/>
</dbReference>
<gene>
    <name evidence="3" type="ordered locus">Dole_2949</name>
</gene>
<dbReference type="EMBL" id="CP000859">
    <property type="protein sequence ID" value="ABW68752.1"/>
    <property type="molecule type" value="Genomic_DNA"/>
</dbReference>
<sequence length="162" mass="18562">MKKLFIIFLSCIFLFSCVFATQRQECEKTFFKVFEAPGYTKDQIYKGMKIWVAENFRSAKSVVELDEPEQGLLIGNGVVSYPCKGMGCLSVGEWRVPFTMRIDVKDNKFRLSFSNLQISAQGYAEQPIYYQAHVDKIKPVLLAFGDEIITALNQNKKTTSDW</sequence>
<dbReference type="Gene3D" id="3.30.530.80">
    <property type="match status" value="1"/>
</dbReference>
<feature type="signal peptide" evidence="1">
    <location>
        <begin position="1"/>
        <end position="20"/>
    </location>
</feature>